<name>A0A7X1HZ44_9ACTN</name>
<dbReference type="GO" id="GO:0008843">
    <property type="term" value="F:endochitinase activity"/>
    <property type="evidence" value="ECO:0007669"/>
    <property type="project" value="UniProtKB-EC"/>
</dbReference>
<dbReference type="GO" id="GO:0008061">
    <property type="term" value="F:chitin binding"/>
    <property type="evidence" value="ECO:0007669"/>
    <property type="project" value="UniProtKB-KW"/>
</dbReference>
<dbReference type="PANTHER" id="PTHR42976">
    <property type="entry name" value="BIFUNCTIONAL CHITINASE/LYSOZYME-RELATED"/>
    <property type="match status" value="1"/>
</dbReference>
<dbReference type="InterPro" id="IPR012291">
    <property type="entry name" value="CBM2_carb-bd_dom_sf"/>
</dbReference>
<dbReference type="CDD" id="cd06543">
    <property type="entry name" value="GH18_PF-ChiA-like"/>
    <property type="match status" value="1"/>
</dbReference>
<keyword evidence="8" id="KW-0326">Glycosidase</keyword>
<evidence type="ECO:0000256" key="10">
    <source>
        <dbReference type="SAM" id="MobiDB-lite"/>
    </source>
</evidence>
<dbReference type="InterPro" id="IPR052750">
    <property type="entry name" value="GH18_Chitinase"/>
</dbReference>
<evidence type="ECO:0000256" key="3">
    <source>
        <dbReference type="ARBA" id="ARBA00022669"/>
    </source>
</evidence>
<gene>
    <name evidence="13" type="ORF">H1R13_00865</name>
</gene>
<dbReference type="PROSITE" id="PS51910">
    <property type="entry name" value="GH18_2"/>
    <property type="match status" value="1"/>
</dbReference>
<keyword evidence="14" id="KW-1185">Reference proteome</keyword>
<feature type="compositionally biased region" description="Low complexity" evidence="10">
    <location>
        <begin position="148"/>
        <end position="184"/>
    </location>
</feature>
<dbReference type="InterPro" id="IPR001223">
    <property type="entry name" value="Glyco_hydro18_cat"/>
</dbReference>
<dbReference type="RefSeq" id="WP_185946659.1">
    <property type="nucleotide sequence ID" value="NZ_JACMHY010000001.1"/>
</dbReference>
<dbReference type="Gene3D" id="2.60.40.290">
    <property type="match status" value="1"/>
</dbReference>
<evidence type="ECO:0000313" key="14">
    <source>
        <dbReference type="Proteomes" id="UP000517694"/>
    </source>
</evidence>
<evidence type="ECO:0000313" key="13">
    <source>
        <dbReference type="EMBL" id="MBC2863593.1"/>
    </source>
</evidence>
<dbReference type="InterPro" id="IPR001919">
    <property type="entry name" value="CBD2"/>
</dbReference>
<protein>
    <recommendedName>
        <fullName evidence="2">chitinase</fullName>
        <ecNumber evidence="2">3.2.1.14</ecNumber>
    </recommendedName>
</protein>
<feature type="domain" description="CBM2" evidence="11">
    <location>
        <begin position="33"/>
        <end position="141"/>
    </location>
</feature>
<proteinExistence type="predicted"/>
<sequence length="482" mass="48852">MSTHRRRVSGRNKAIGGLVAAAVVGGGAFVFTATAQAAGVGAAYTRTSTWSTGYTAQYVVTNNSGGTEKDWTLEFDLPAGAKLSSLWNGASRVSGQHVTVKPAAWDTAGLAPGRSVTVGFVVDGTADPTGCRIDGAQCSADDGATPEPSGRPTGSATPTPTPTPTKSATPTPTPSQSTGTGTGTTAAAGFAPYVDTSLYPAFDLVASADATGVKNYNLAFITDGGGCTPKWGGVTDLASDAVAAQIGALRAKGGDVRVSFGGATGSELATTCTSADALAAAYGKAVDQFKLTKVDFDVEGGALPNTAANTRRAQAIAELQQQHPGLDVSFTLPVMPEGLTQDGVNLLSNAKSNGVKISAVNVMAMDYGASYNGDMGTYAEQAATATQAQVKGVLGLSDSAAWKAVAVTPMIGVNDVSSEVFTVDDATQLVSFARSKGLGWLSMWSATRDKQCPGGAKNSADPTCSSIAQDPYAFSKAFAAYR</sequence>
<reference evidence="13 14" key="1">
    <citation type="submission" date="2020-08" db="EMBL/GenBank/DDBJ databases">
        <title>Whole-Genome Sequence of French Clinical Streptomyces mexicanus Strain Q0842.</title>
        <authorList>
            <person name="Boxberger M."/>
            <person name="La Scola B."/>
        </authorList>
    </citation>
    <scope>NUCLEOTIDE SEQUENCE [LARGE SCALE GENOMIC DNA]</scope>
    <source>
        <strain evidence="13 14">Marseille-Q0842</strain>
    </source>
</reference>
<evidence type="ECO:0000256" key="6">
    <source>
        <dbReference type="ARBA" id="ARBA00023024"/>
    </source>
</evidence>
<dbReference type="EC" id="3.2.1.14" evidence="2"/>
<dbReference type="GO" id="GO:0030247">
    <property type="term" value="F:polysaccharide binding"/>
    <property type="evidence" value="ECO:0007669"/>
    <property type="project" value="UniProtKB-UniRule"/>
</dbReference>
<dbReference type="EMBL" id="JACMHY010000001">
    <property type="protein sequence ID" value="MBC2863593.1"/>
    <property type="molecule type" value="Genomic_DNA"/>
</dbReference>
<keyword evidence="7" id="KW-0119">Carbohydrate metabolism</keyword>
<dbReference type="InterPro" id="IPR008965">
    <property type="entry name" value="CBM2/CBM3_carb-bd_dom_sf"/>
</dbReference>
<feature type="domain" description="GH18" evidence="12">
    <location>
        <begin position="188"/>
        <end position="482"/>
    </location>
</feature>
<dbReference type="Gene3D" id="3.20.20.80">
    <property type="entry name" value="Glycosidases"/>
    <property type="match status" value="1"/>
</dbReference>
<keyword evidence="9" id="KW-0624">Polysaccharide degradation</keyword>
<dbReference type="PANTHER" id="PTHR42976:SF1">
    <property type="entry name" value="GH18 DOMAIN-CONTAINING PROTEIN-RELATED"/>
    <property type="match status" value="1"/>
</dbReference>
<feature type="region of interest" description="Disordered" evidence="10">
    <location>
        <begin position="133"/>
        <end position="184"/>
    </location>
</feature>
<dbReference type="InterPro" id="IPR017853">
    <property type="entry name" value="GH"/>
</dbReference>
<dbReference type="Pfam" id="PF00553">
    <property type="entry name" value="CBM_2"/>
    <property type="match status" value="1"/>
</dbReference>
<accession>A0A7X1HZ44</accession>
<dbReference type="PROSITE" id="PS51173">
    <property type="entry name" value="CBM2"/>
    <property type="match status" value="1"/>
</dbReference>
<keyword evidence="4" id="KW-0732">Signal</keyword>
<dbReference type="FunFam" id="3.20.20.80:FF:000118">
    <property type="entry name" value="Probable bifunctional chitinase/lysozyme"/>
    <property type="match status" value="1"/>
</dbReference>
<dbReference type="SUPFAM" id="SSF49384">
    <property type="entry name" value="Carbohydrate-binding domain"/>
    <property type="match status" value="1"/>
</dbReference>
<dbReference type="GO" id="GO:0006032">
    <property type="term" value="P:chitin catabolic process"/>
    <property type="evidence" value="ECO:0007669"/>
    <property type="project" value="UniProtKB-KW"/>
</dbReference>
<dbReference type="AlphaFoldDB" id="A0A7X1HZ44"/>
<evidence type="ECO:0000256" key="9">
    <source>
        <dbReference type="ARBA" id="ARBA00023326"/>
    </source>
</evidence>
<comment type="catalytic activity">
    <reaction evidence="1">
        <text>Random endo-hydrolysis of N-acetyl-beta-D-glucosaminide (1-&gt;4)-beta-linkages in chitin and chitodextrins.</text>
        <dbReference type="EC" id="3.2.1.14"/>
    </reaction>
</comment>
<dbReference type="SUPFAM" id="SSF51445">
    <property type="entry name" value="(Trans)glycosidases"/>
    <property type="match status" value="1"/>
</dbReference>
<dbReference type="GO" id="GO:0000272">
    <property type="term" value="P:polysaccharide catabolic process"/>
    <property type="evidence" value="ECO:0007669"/>
    <property type="project" value="UniProtKB-KW"/>
</dbReference>
<evidence type="ECO:0000256" key="7">
    <source>
        <dbReference type="ARBA" id="ARBA00023277"/>
    </source>
</evidence>
<dbReference type="Proteomes" id="UP000517694">
    <property type="component" value="Unassembled WGS sequence"/>
</dbReference>
<keyword evidence="6" id="KW-0146">Chitin degradation</keyword>
<evidence type="ECO:0000256" key="8">
    <source>
        <dbReference type="ARBA" id="ARBA00023295"/>
    </source>
</evidence>
<organism evidence="13 14">
    <name type="scientific">Streptomyces mexicanus</name>
    <dbReference type="NCBI Taxonomy" id="178566"/>
    <lineage>
        <taxon>Bacteria</taxon>
        <taxon>Bacillati</taxon>
        <taxon>Actinomycetota</taxon>
        <taxon>Actinomycetes</taxon>
        <taxon>Kitasatosporales</taxon>
        <taxon>Streptomycetaceae</taxon>
        <taxon>Streptomyces</taxon>
    </lineage>
</organism>
<evidence type="ECO:0000256" key="4">
    <source>
        <dbReference type="ARBA" id="ARBA00022729"/>
    </source>
</evidence>
<dbReference type="SMART" id="SM00637">
    <property type="entry name" value="CBD_II"/>
    <property type="match status" value="1"/>
</dbReference>
<evidence type="ECO:0000256" key="5">
    <source>
        <dbReference type="ARBA" id="ARBA00022801"/>
    </source>
</evidence>
<comment type="caution">
    <text evidence="13">The sequence shown here is derived from an EMBL/GenBank/DDBJ whole genome shotgun (WGS) entry which is preliminary data.</text>
</comment>
<evidence type="ECO:0000259" key="11">
    <source>
        <dbReference type="PROSITE" id="PS51173"/>
    </source>
</evidence>
<keyword evidence="3" id="KW-0147">Chitin-binding</keyword>
<evidence type="ECO:0000259" key="12">
    <source>
        <dbReference type="PROSITE" id="PS51910"/>
    </source>
</evidence>
<evidence type="ECO:0000256" key="2">
    <source>
        <dbReference type="ARBA" id="ARBA00012729"/>
    </source>
</evidence>
<evidence type="ECO:0000256" key="1">
    <source>
        <dbReference type="ARBA" id="ARBA00000822"/>
    </source>
</evidence>
<keyword evidence="5" id="KW-0378">Hydrolase</keyword>